<protein>
    <recommendedName>
        <fullName evidence="3">C-type lectin domain-containing protein</fullName>
    </recommendedName>
</protein>
<proteinExistence type="predicted"/>
<feature type="non-terminal residue" evidence="1">
    <location>
        <position position="1"/>
    </location>
</feature>
<gene>
    <name evidence="1" type="ORF">MNOR_LOCUS2341</name>
</gene>
<comment type="caution">
    <text evidence="1">The sequence shown here is derived from an EMBL/GenBank/DDBJ whole genome shotgun (WGS) entry which is preliminary data.</text>
</comment>
<evidence type="ECO:0008006" key="3">
    <source>
        <dbReference type="Google" id="ProtNLM"/>
    </source>
</evidence>
<dbReference type="AlphaFoldDB" id="A0AAV2PPH3"/>
<reference evidence="1 2" key="1">
    <citation type="submission" date="2024-05" db="EMBL/GenBank/DDBJ databases">
        <authorList>
            <person name="Wallberg A."/>
        </authorList>
    </citation>
    <scope>NUCLEOTIDE SEQUENCE [LARGE SCALE GENOMIC DNA]</scope>
</reference>
<dbReference type="Proteomes" id="UP001497623">
    <property type="component" value="Unassembled WGS sequence"/>
</dbReference>
<accession>A0AAV2PPH3</accession>
<keyword evidence="2" id="KW-1185">Reference proteome</keyword>
<evidence type="ECO:0000313" key="2">
    <source>
        <dbReference type="Proteomes" id="UP001497623"/>
    </source>
</evidence>
<dbReference type="InterPro" id="IPR016187">
    <property type="entry name" value="CTDL_fold"/>
</dbReference>
<sequence>SRDFCKLYGWTLATPDEQFEQFNEKMPNDGEYWLDVQPETTTIATRPMTWYWQTSPLKNQTTLAQWKPGHYNVATTNHGTNCASLYQNDGLLAFECETKWYFACESYHFFNVQHRDAIHVQKRNIKQINKTF</sequence>
<dbReference type="CDD" id="cd00037">
    <property type="entry name" value="CLECT"/>
    <property type="match status" value="1"/>
</dbReference>
<organism evidence="1 2">
    <name type="scientific">Meganyctiphanes norvegica</name>
    <name type="common">Northern krill</name>
    <name type="synonym">Thysanopoda norvegica</name>
    <dbReference type="NCBI Taxonomy" id="48144"/>
    <lineage>
        <taxon>Eukaryota</taxon>
        <taxon>Metazoa</taxon>
        <taxon>Ecdysozoa</taxon>
        <taxon>Arthropoda</taxon>
        <taxon>Crustacea</taxon>
        <taxon>Multicrustacea</taxon>
        <taxon>Malacostraca</taxon>
        <taxon>Eumalacostraca</taxon>
        <taxon>Eucarida</taxon>
        <taxon>Euphausiacea</taxon>
        <taxon>Euphausiidae</taxon>
        <taxon>Meganyctiphanes</taxon>
    </lineage>
</organism>
<evidence type="ECO:0000313" key="1">
    <source>
        <dbReference type="EMBL" id="CAL4061989.1"/>
    </source>
</evidence>
<dbReference type="InterPro" id="IPR016186">
    <property type="entry name" value="C-type_lectin-like/link_sf"/>
</dbReference>
<dbReference type="SUPFAM" id="SSF56436">
    <property type="entry name" value="C-type lectin-like"/>
    <property type="match status" value="1"/>
</dbReference>
<name>A0AAV2PPH3_MEGNR</name>
<dbReference type="EMBL" id="CAXKWB010000706">
    <property type="protein sequence ID" value="CAL4061989.1"/>
    <property type="molecule type" value="Genomic_DNA"/>
</dbReference>
<dbReference type="Gene3D" id="3.10.100.10">
    <property type="entry name" value="Mannose-Binding Protein A, subunit A"/>
    <property type="match status" value="1"/>
</dbReference>